<evidence type="ECO:0000313" key="10">
    <source>
        <dbReference type="EMBL" id="PWJ94767.1"/>
    </source>
</evidence>
<dbReference type="InterPro" id="IPR052155">
    <property type="entry name" value="Biofilm_reg_signaling"/>
</dbReference>
<dbReference type="PROSITE" id="PS50887">
    <property type="entry name" value="GGDEF"/>
    <property type="match status" value="1"/>
</dbReference>
<dbReference type="SUPFAM" id="SSF55073">
    <property type="entry name" value="Nucleotide cyclase"/>
    <property type="match status" value="1"/>
</dbReference>
<feature type="domain" description="GGDEF" evidence="9">
    <location>
        <begin position="482"/>
        <end position="612"/>
    </location>
</feature>
<dbReference type="EMBL" id="QGGH01000001">
    <property type="protein sequence ID" value="PWJ94767.1"/>
    <property type="molecule type" value="Genomic_DNA"/>
</dbReference>
<dbReference type="AlphaFoldDB" id="A0A8E2WI42"/>
<organism evidence="10 11">
    <name type="scientific">Rhizobium loti</name>
    <name type="common">Mesorhizobium loti</name>
    <dbReference type="NCBI Taxonomy" id="381"/>
    <lineage>
        <taxon>Bacteria</taxon>
        <taxon>Pseudomonadati</taxon>
        <taxon>Pseudomonadota</taxon>
        <taxon>Alphaproteobacteria</taxon>
        <taxon>Hyphomicrobiales</taxon>
        <taxon>Phyllobacteriaceae</taxon>
        <taxon>Mesorhizobium</taxon>
    </lineage>
</organism>
<dbReference type="PROSITE" id="PS50839">
    <property type="entry name" value="CHASE"/>
    <property type="match status" value="1"/>
</dbReference>
<evidence type="ECO:0000256" key="2">
    <source>
        <dbReference type="ARBA" id="ARBA00022692"/>
    </source>
</evidence>
<keyword evidence="2 5" id="KW-0812">Transmembrane</keyword>
<dbReference type="InterPro" id="IPR006189">
    <property type="entry name" value="CHASE_dom"/>
</dbReference>
<dbReference type="PROSITE" id="PS50883">
    <property type="entry name" value="EAL"/>
    <property type="match status" value="1"/>
</dbReference>
<dbReference type="Gene3D" id="3.20.20.450">
    <property type="entry name" value="EAL domain"/>
    <property type="match status" value="1"/>
</dbReference>
<accession>A0A8E2WI42</accession>
<dbReference type="InterPro" id="IPR042240">
    <property type="entry name" value="CHASE_sf"/>
</dbReference>
<dbReference type="GO" id="GO:0016020">
    <property type="term" value="C:membrane"/>
    <property type="evidence" value="ECO:0007669"/>
    <property type="project" value="UniProtKB-SubCell"/>
</dbReference>
<dbReference type="InterPro" id="IPR013655">
    <property type="entry name" value="PAS_fold_3"/>
</dbReference>
<sequence length="877" mass="96593">MVTTELSLGRVRQAVFSSANLPAAIAFVVLLVCAVFADQQNSRVSDQLARADVLAKVNIIRAKLEGNIGGNLQLVQGLVSIIVTEPYMGQQRFASLAGNLFQQKSQLRNIAGAPDLVISLMYPMEGNEKAIGLDYRKNEAQRRAALRARDQHVLVFAGPVDLAQGGRGFIGRIPVFVPTAGGGSRFWGIVSAVVDVDRLYAASGLTNSELDIDVALTGADALGGGGKRFFGGDNVVAGNPVSADVQLPSGSWRISAIPKGGWPAAPKNEWLLRALMALAGALVVLPILVAGRLFGERQKHYAELRRLSGRLELALEASGIGVWEHDLATNEMVWDDRVNEIYGKPADGKPRGYDDWAQAIHPEDIERAKRDFDSAAAKKGLYSSQYRLLRPDGTVRHVRTRASFFQDIDGTPKLIGAEWDVTSDVLLNETLVRERQLTESKNAELNLAKAHIEHAALHDSLTGLPNRRYLDELLAENGEPDRHTALLHLDLDRFKQINDTLGHAAGDAMLMHASNVIKANADAADFVARIGGDEFVVVSHGLDDDQLSALADRIIEAMRQPVDYRGHPCRFGVSIGIAANSGVDARQLLVNADLALYRAKSRGRNRYEFFNEELQSEIVRTKQIADEILGGLERNEFIAYYQPQFDARTLEIVGVEALSRWKHPQRGILAPDAYLKVAEELNVVALIDRIVLKHALENFERWSHSHLNIPRVSVNVSARRLEDKDLIEGLRKLAIKPGTVSFELVESIFLDENDDLVTWNIEHIKDLGIDIEIDDFGTGYASIVSLLKLRPRRLKIDRQLITPITGSMAQRHLVASIIEIGKSLGIEVVAEGVETMEHARILKELGCDILQGYFFGRPMEAKAFKAFAQSRKWLAAG</sequence>
<dbReference type="CDD" id="cd01949">
    <property type="entry name" value="GGDEF"/>
    <property type="match status" value="1"/>
</dbReference>
<dbReference type="SUPFAM" id="SSF55785">
    <property type="entry name" value="PYP-like sensor domain (PAS domain)"/>
    <property type="match status" value="1"/>
</dbReference>
<dbReference type="NCBIfam" id="TIGR00254">
    <property type="entry name" value="GGDEF"/>
    <property type="match status" value="1"/>
</dbReference>
<dbReference type="SMART" id="SM01079">
    <property type="entry name" value="CHASE"/>
    <property type="match status" value="1"/>
</dbReference>
<dbReference type="InterPro" id="IPR000160">
    <property type="entry name" value="GGDEF_dom"/>
</dbReference>
<evidence type="ECO:0000256" key="4">
    <source>
        <dbReference type="ARBA" id="ARBA00023136"/>
    </source>
</evidence>
<dbReference type="Pfam" id="PF03924">
    <property type="entry name" value="CHASE"/>
    <property type="match status" value="1"/>
</dbReference>
<dbReference type="InterPro" id="IPR035965">
    <property type="entry name" value="PAS-like_dom_sf"/>
</dbReference>
<dbReference type="InterPro" id="IPR001633">
    <property type="entry name" value="EAL_dom"/>
</dbReference>
<dbReference type="Proteomes" id="UP000245631">
    <property type="component" value="Unassembled WGS sequence"/>
</dbReference>
<dbReference type="PANTHER" id="PTHR44757">
    <property type="entry name" value="DIGUANYLATE CYCLASE DGCP"/>
    <property type="match status" value="1"/>
</dbReference>
<keyword evidence="3 5" id="KW-1133">Transmembrane helix</keyword>
<feature type="domain" description="PAC" evidence="6">
    <location>
        <begin position="382"/>
        <end position="433"/>
    </location>
</feature>
<keyword evidence="4 5" id="KW-0472">Membrane</keyword>
<evidence type="ECO:0000256" key="5">
    <source>
        <dbReference type="SAM" id="Phobius"/>
    </source>
</evidence>
<dbReference type="GO" id="GO:0007165">
    <property type="term" value="P:signal transduction"/>
    <property type="evidence" value="ECO:0007669"/>
    <property type="project" value="UniProtKB-ARBA"/>
</dbReference>
<dbReference type="Gene3D" id="3.30.450.350">
    <property type="entry name" value="CHASE domain"/>
    <property type="match status" value="1"/>
</dbReference>
<dbReference type="InterPro" id="IPR035919">
    <property type="entry name" value="EAL_sf"/>
</dbReference>
<name>A0A8E2WI42_RHILI</name>
<dbReference type="GO" id="GO:0003824">
    <property type="term" value="F:catalytic activity"/>
    <property type="evidence" value="ECO:0007669"/>
    <property type="project" value="UniProtKB-ARBA"/>
</dbReference>
<dbReference type="Gene3D" id="3.30.450.20">
    <property type="entry name" value="PAS domain"/>
    <property type="match status" value="1"/>
</dbReference>
<dbReference type="Pfam" id="PF08447">
    <property type="entry name" value="PAS_3"/>
    <property type="match status" value="1"/>
</dbReference>
<feature type="transmembrane region" description="Helical" evidence="5">
    <location>
        <begin position="20"/>
        <end position="37"/>
    </location>
</feature>
<dbReference type="InterPro" id="IPR043128">
    <property type="entry name" value="Rev_trsase/Diguanyl_cyclase"/>
</dbReference>
<evidence type="ECO:0000313" key="11">
    <source>
        <dbReference type="Proteomes" id="UP000245631"/>
    </source>
</evidence>
<dbReference type="Gene3D" id="3.30.70.270">
    <property type="match status" value="1"/>
</dbReference>
<dbReference type="SUPFAM" id="SSF141868">
    <property type="entry name" value="EAL domain-like"/>
    <property type="match status" value="1"/>
</dbReference>
<dbReference type="CDD" id="cd01948">
    <property type="entry name" value="EAL"/>
    <property type="match status" value="1"/>
</dbReference>
<feature type="domain" description="CHASE" evidence="7">
    <location>
        <begin position="114"/>
        <end position="255"/>
    </location>
</feature>
<comment type="subcellular location">
    <subcellularLocation>
        <location evidence="1">Membrane</location>
    </subcellularLocation>
</comment>
<dbReference type="SMART" id="SM00052">
    <property type="entry name" value="EAL"/>
    <property type="match status" value="1"/>
</dbReference>
<dbReference type="InterPro" id="IPR000700">
    <property type="entry name" value="PAS-assoc_C"/>
</dbReference>
<dbReference type="SMART" id="SM00267">
    <property type="entry name" value="GGDEF"/>
    <property type="match status" value="1"/>
</dbReference>
<dbReference type="Pfam" id="PF00990">
    <property type="entry name" value="GGDEF"/>
    <property type="match status" value="1"/>
</dbReference>
<dbReference type="Gene3D" id="2.10.70.100">
    <property type="match status" value="1"/>
</dbReference>
<evidence type="ECO:0000259" key="9">
    <source>
        <dbReference type="PROSITE" id="PS50887"/>
    </source>
</evidence>
<evidence type="ECO:0000259" key="6">
    <source>
        <dbReference type="PROSITE" id="PS50113"/>
    </source>
</evidence>
<gene>
    <name evidence="10" type="ORF">C8D77_1011453</name>
</gene>
<protein>
    <submittedName>
        <fullName evidence="10">Periplasmic sensor diguanylate cyclase/phosphodiesterase</fullName>
    </submittedName>
</protein>
<reference evidence="10 11" key="1">
    <citation type="submission" date="2018-05" db="EMBL/GenBank/DDBJ databases">
        <title>Genomic Encyclopedia of Type Strains, Phase IV (KMG-IV): sequencing the most valuable type-strain genomes for metagenomic binning, comparative biology and taxonomic classification.</title>
        <authorList>
            <person name="Goeker M."/>
        </authorList>
    </citation>
    <scope>NUCLEOTIDE SEQUENCE [LARGE SCALE GENOMIC DNA]</scope>
    <source>
        <strain evidence="10 11">DSM 2626</strain>
    </source>
</reference>
<dbReference type="Pfam" id="PF00563">
    <property type="entry name" value="EAL"/>
    <property type="match status" value="1"/>
</dbReference>
<dbReference type="InterPro" id="IPR029787">
    <property type="entry name" value="Nucleotide_cyclase"/>
</dbReference>
<evidence type="ECO:0000259" key="7">
    <source>
        <dbReference type="PROSITE" id="PS50839"/>
    </source>
</evidence>
<evidence type="ECO:0000259" key="8">
    <source>
        <dbReference type="PROSITE" id="PS50883"/>
    </source>
</evidence>
<evidence type="ECO:0000256" key="3">
    <source>
        <dbReference type="ARBA" id="ARBA00022989"/>
    </source>
</evidence>
<comment type="caution">
    <text evidence="10">The sequence shown here is derived from an EMBL/GenBank/DDBJ whole genome shotgun (WGS) entry which is preliminary data.</text>
</comment>
<feature type="transmembrane region" description="Helical" evidence="5">
    <location>
        <begin position="270"/>
        <end position="294"/>
    </location>
</feature>
<dbReference type="PROSITE" id="PS50113">
    <property type="entry name" value="PAC"/>
    <property type="match status" value="1"/>
</dbReference>
<dbReference type="CDD" id="cd00130">
    <property type="entry name" value="PAS"/>
    <property type="match status" value="1"/>
</dbReference>
<dbReference type="InterPro" id="IPR000014">
    <property type="entry name" value="PAS"/>
</dbReference>
<dbReference type="PANTHER" id="PTHR44757:SF2">
    <property type="entry name" value="BIOFILM ARCHITECTURE MAINTENANCE PROTEIN MBAA"/>
    <property type="match status" value="1"/>
</dbReference>
<feature type="domain" description="EAL" evidence="8">
    <location>
        <begin position="621"/>
        <end position="872"/>
    </location>
</feature>
<proteinExistence type="predicted"/>
<evidence type="ECO:0000256" key="1">
    <source>
        <dbReference type="ARBA" id="ARBA00004370"/>
    </source>
</evidence>
<dbReference type="SMART" id="SM00091">
    <property type="entry name" value="PAS"/>
    <property type="match status" value="1"/>
</dbReference>